<dbReference type="InterPro" id="IPR011989">
    <property type="entry name" value="ARM-like"/>
</dbReference>
<dbReference type="AlphaFoldDB" id="A0A1X7VI61"/>
<dbReference type="InterPro" id="IPR052133">
    <property type="entry name" value="Immune_Signaling-Apoptosis_Reg"/>
</dbReference>
<protein>
    <submittedName>
        <fullName evidence="1">Uncharacterized protein</fullName>
    </submittedName>
</protein>
<dbReference type="InterPro" id="IPR016024">
    <property type="entry name" value="ARM-type_fold"/>
</dbReference>
<reference evidence="1" key="1">
    <citation type="submission" date="2017-05" db="UniProtKB">
        <authorList>
            <consortium name="EnsemblMetazoa"/>
        </authorList>
    </citation>
    <scope>IDENTIFICATION</scope>
</reference>
<sequence>MGISAERDKLIEYLVDGFMCQDEAVKSSLVYILVQVCSCKSQLIQMNVMEKICTHLSVSLASAQSHDLTLNLMGLAKMLTSNYSYLICLLKSDQPSLASKGSTFASALKRVLLSGDEVVQLLGVQCITSVISHYPQYVPSLLSVDIAEYLFEALSSDNIPLINSILSCLNLICLEDKFYTGCHVIYGRSFLRAIDFEFLFFSKRYQPIIKVLKKSLETRNEENAKSCLTLLSIIFKRQPATVPLLSNEKDIADFLSVLHSAMVLNHFSFLKNWQYHTVSIDIVIPHLALLLQFVDMSYNGSVTKSGTKAGEEVAPKELLVAVLMTFDSFAQLFQNRMSDANVEEVYVFLCLACQETLIPLTLATCTDVEHNITPLQNLFTVLVIVIHYGSNPEFVLLLAQSGLIELAMESRGLTVPDASPLMEQSALFIEELVFIIIQLNDNFDDSEAKILKETLHTALPHIKCTVNNLLNCLVQRRNVYPIELAVMQASILCLFYVFEVYGQLPVSRISLCSALSQYLSNNMNVHLLPVTTFKMLLALYAYYGIVSDDIIVKGLLLVSSPKTLFVKHTSLLTWAYYQAPLQQFIARDWLQEWLAISFDFEQFFKSIVGHSSILIDHCLAIVANGRVECLEGVTKLLLKLLNISQLQEEQLKESCAIRKLEVFFLTQMPLNEMRLIAILKAIQDTSIKVTIKLFCQILNVLKNYSLGDLPSTIVMILQIIVNMISGDDKFQATSIVLSNGFLMNIVMGIIHKSTQFKSESLVASMLLLNKLIKNLSEDQRIMVNKDIIPFKLSCTVLLEHLCDDETSIMKCVLTLWTTIFSNNEQNTVCLKDYIAGSQVRTFQVLAFTLINLMADEREELGVEAVKCFQALCYHVSSDSSNISCKQSGI</sequence>
<evidence type="ECO:0000313" key="1">
    <source>
        <dbReference type="EnsemblMetazoa" id="Aqu2.1.40031_001"/>
    </source>
</evidence>
<name>A0A1X7VI61_AMPQE</name>
<dbReference type="SUPFAM" id="SSF48371">
    <property type="entry name" value="ARM repeat"/>
    <property type="match status" value="2"/>
</dbReference>
<dbReference type="InParanoid" id="A0A1X7VI61"/>
<dbReference type="EnsemblMetazoa" id="Aqu2.1.40031_001">
    <property type="protein sequence ID" value="Aqu2.1.40031_001"/>
    <property type="gene ID" value="Aqu2.1.40031"/>
</dbReference>
<dbReference type="STRING" id="400682.A0A1X7VI61"/>
<dbReference type="PANTHER" id="PTHR12044:SF14">
    <property type="entry name" value="MEIOTIC DOUBLE-STRANDED BREAK FORMATION PROTEIN 1"/>
    <property type="match status" value="1"/>
</dbReference>
<proteinExistence type="predicted"/>
<organism evidence="1">
    <name type="scientific">Amphimedon queenslandica</name>
    <name type="common">Sponge</name>
    <dbReference type="NCBI Taxonomy" id="400682"/>
    <lineage>
        <taxon>Eukaryota</taxon>
        <taxon>Metazoa</taxon>
        <taxon>Porifera</taxon>
        <taxon>Demospongiae</taxon>
        <taxon>Heteroscleromorpha</taxon>
        <taxon>Haplosclerida</taxon>
        <taxon>Niphatidae</taxon>
        <taxon>Amphimedon</taxon>
    </lineage>
</organism>
<dbReference type="OrthoDB" id="6349794at2759"/>
<dbReference type="PANTHER" id="PTHR12044">
    <property type="entry name" value="BCL2 INTERACTING MEDIATOR OF CELL DEATH"/>
    <property type="match status" value="1"/>
</dbReference>
<dbReference type="Gene3D" id="1.25.10.10">
    <property type="entry name" value="Leucine-rich Repeat Variant"/>
    <property type="match status" value="1"/>
</dbReference>
<dbReference type="GO" id="GO:0007127">
    <property type="term" value="P:meiosis I"/>
    <property type="evidence" value="ECO:0007669"/>
    <property type="project" value="TreeGrafter"/>
</dbReference>
<accession>A0A1X7VI61</accession>